<protein>
    <submittedName>
        <fullName evidence="8">Major facilitator superfamily domain-containing protein 6 (Trinotate prediction)</fullName>
    </submittedName>
</protein>
<feature type="domain" description="Major facilitator superfamily associated" evidence="7">
    <location>
        <begin position="24"/>
        <end position="110"/>
    </location>
</feature>
<dbReference type="InterPro" id="IPR036259">
    <property type="entry name" value="MFS_trans_sf"/>
</dbReference>
<comment type="similarity">
    <text evidence="2">Belongs to the major facilitator superfamily. MFSD6 family.</text>
</comment>
<evidence type="ECO:0000256" key="3">
    <source>
        <dbReference type="ARBA" id="ARBA00022692"/>
    </source>
</evidence>
<evidence type="ECO:0000256" key="2">
    <source>
        <dbReference type="ARBA" id="ARBA00005241"/>
    </source>
</evidence>
<keyword evidence="3 6" id="KW-0812">Transmembrane</keyword>
<feature type="transmembrane region" description="Helical" evidence="6">
    <location>
        <begin position="55"/>
        <end position="79"/>
    </location>
</feature>
<dbReference type="SUPFAM" id="SSF103473">
    <property type="entry name" value="MFS general substrate transporter"/>
    <property type="match status" value="1"/>
</dbReference>
<dbReference type="PANTHER" id="PTHR16172">
    <property type="entry name" value="MAJOR FACILITATOR SUPERFAMILY DOMAIN-CONTAINING PROTEIN 6-LIKE"/>
    <property type="match status" value="1"/>
</dbReference>
<evidence type="ECO:0000256" key="4">
    <source>
        <dbReference type="ARBA" id="ARBA00022989"/>
    </source>
</evidence>
<evidence type="ECO:0000256" key="6">
    <source>
        <dbReference type="SAM" id="Phobius"/>
    </source>
</evidence>
<evidence type="ECO:0000313" key="8">
    <source>
        <dbReference type="EMBL" id="NDJ95029.1"/>
    </source>
</evidence>
<proteinExistence type="inferred from homology"/>
<feature type="transmembrane region" description="Helical" evidence="6">
    <location>
        <begin position="28"/>
        <end position="48"/>
    </location>
</feature>
<dbReference type="Gene3D" id="1.20.1250.20">
    <property type="entry name" value="MFS general substrate transporter like domains"/>
    <property type="match status" value="1"/>
</dbReference>
<sequence>MTPKSVENESISEEENNSFFGGLLGLKITYFFLFGSYGAIWPYLALYFRQNGLNAGYVGIIAGVRPMIQFISCPFWAVIADKYKASRIILNMSIISWLVMTVFLFIPKPSTVQCPNNLAKNLSATSLYDSPEFHNKSLIFKSFILEQ</sequence>
<evidence type="ECO:0000256" key="5">
    <source>
        <dbReference type="ARBA" id="ARBA00023136"/>
    </source>
</evidence>
<dbReference type="EMBL" id="GHBP01014255">
    <property type="protein sequence ID" value="NDJ95029.1"/>
    <property type="molecule type" value="Transcribed_RNA"/>
</dbReference>
<feature type="transmembrane region" description="Helical" evidence="6">
    <location>
        <begin position="85"/>
        <end position="106"/>
    </location>
</feature>
<dbReference type="PANTHER" id="PTHR16172:SF2">
    <property type="entry name" value="MAJOR FACILITATOR SUPERFAMILY DOMAIN-CONTAINING PROTEIN 6"/>
    <property type="match status" value="1"/>
</dbReference>
<dbReference type="Pfam" id="PF12832">
    <property type="entry name" value="MFS_1_like"/>
    <property type="match status" value="1"/>
</dbReference>
<dbReference type="GO" id="GO:0016020">
    <property type="term" value="C:membrane"/>
    <property type="evidence" value="ECO:0007669"/>
    <property type="project" value="UniProtKB-SubCell"/>
</dbReference>
<dbReference type="InterPro" id="IPR051717">
    <property type="entry name" value="MFS_MFSD6"/>
</dbReference>
<name>A0A6G3MM25_HENSL</name>
<comment type="subcellular location">
    <subcellularLocation>
        <location evidence="1">Membrane</location>
        <topology evidence="1">Multi-pass membrane protein</topology>
    </subcellularLocation>
</comment>
<reference evidence="8" key="1">
    <citation type="submission" date="2018-11" db="EMBL/GenBank/DDBJ databases">
        <title>Henneguya salminicola genome and transcriptome.</title>
        <authorList>
            <person name="Yahalomi D."/>
            <person name="Atkinson S.D."/>
            <person name="Neuhof M."/>
            <person name="Chang E.S."/>
            <person name="Philippe H."/>
            <person name="Cartwright P."/>
            <person name="Bartholomew J.L."/>
            <person name="Huchon D."/>
        </authorList>
    </citation>
    <scope>NUCLEOTIDE SEQUENCE</scope>
    <source>
        <strain evidence="8">Hz1</strain>
        <tissue evidence="8">Whole</tissue>
    </source>
</reference>
<evidence type="ECO:0000259" key="7">
    <source>
        <dbReference type="Pfam" id="PF12832"/>
    </source>
</evidence>
<evidence type="ECO:0000256" key="1">
    <source>
        <dbReference type="ARBA" id="ARBA00004141"/>
    </source>
</evidence>
<dbReference type="AlphaFoldDB" id="A0A6G3MM25"/>
<organism evidence="8">
    <name type="scientific">Henneguya salminicola</name>
    <name type="common">Myxosporean</name>
    <dbReference type="NCBI Taxonomy" id="69463"/>
    <lineage>
        <taxon>Eukaryota</taxon>
        <taxon>Metazoa</taxon>
        <taxon>Cnidaria</taxon>
        <taxon>Myxozoa</taxon>
        <taxon>Myxosporea</taxon>
        <taxon>Bivalvulida</taxon>
        <taxon>Platysporina</taxon>
        <taxon>Myxobolidae</taxon>
        <taxon>Henneguya</taxon>
    </lineage>
</organism>
<dbReference type="InterPro" id="IPR024989">
    <property type="entry name" value="MFS_assoc_dom"/>
</dbReference>
<accession>A0A6G3MM25</accession>
<keyword evidence="5 6" id="KW-0472">Membrane</keyword>
<keyword evidence="4 6" id="KW-1133">Transmembrane helix</keyword>